<dbReference type="Proteomes" id="UP000001062">
    <property type="component" value="Chromosome"/>
</dbReference>
<accession>F2K4A1</accession>
<evidence type="ECO:0000313" key="2">
    <source>
        <dbReference type="Proteomes" id="UP000001062"/>
    </source>
</evidence>
<keyword evidence="2" id="KW-1185">Reference proteome</keyword>
<dbReference type="STRING" id="717774.Marme_3326"/>
<dbReference type="KEGG" id="mme:Marme_3326"/>
<gene>
    <name evidence="1" type="ordered locus">Marme_3326</name>
</gene>
<dbReference type="HOGENOM" id="CLU_3026973_0_0_6"/>
<reference evidence="1 2" key="1">
    <citation type="journal article" date="2012" name="Stand. Genomic Sci.">
        <title>Complete genome sequence of the melanogenic marine bacterium Marinomonas mediterranea type strain (MMB-1(T)).</title>
        <authorList>
            <person name="Lucas-Elio P."/>
            <person name="Goodwin L."/>
            <person name="Woyke T."/>
            <person name="Pitluck S."/>
            <person name="Nolan M."/>
            <person name="Kyrpides N.C."/>
            <person name="Detter J.C."/>
            <person name="Copeland A."/>
            <person name="Teshima H."/>
            <person name="Bruce D."/>
            <person name="Detter C."/>
            <person name="Tapia R."/>
            <person name="Han S."/>
            <person name="Land M.L."/>
            <person name="Ivanova N."/>
            <person name="Mikhailova N."/>
            <person name="Johnston A.W."/>
            <person name="Sanchez-Amat A."/>
        </authorList>
    </citation>
    <scope>NUCLEOTIDE SEQUENCE [LARGE SCALE GENOMIC DNA]</scope>
    <source>
        <strain evidence="2">ATCC 700492 / JCM 21426 / NBRC 103028 / MMB-1</strain>
    </source>
</reference>
<dbReference type="RefSeq" id="WP_013662444.1">
    <property type="nucleotide sequence ID" value="NC_015276.1"/>
</dbReference>
<sequence length="55" mass="6333">MSKRLVKKETVTITRTEEISVLEEEGKVADWKRGMVALIVQLLKRFSIWKGNDDG</sequence>
<dbReference type="PATRIC" id="fig|717774.3.peg.3424"/>
<proteinExistence type="predicted"/>
<protein>
    <submittedName>
        <fullName evidence="1">Uncharacterized protein</fullName>
    </submittedName>
</protein>
<dbReference type="EMBL" id="CP002583">
    <property type="protein sequence ID" value="ADZ92542.1"/>
    <property type="molecule type" value="Genomic_DNA"/>
</dbReference>
<dbReference type="AlphaFoldDB" id="F2K4A1"/>
<name>F2K4A1_MARM1</name>
<evidence type="ECO:0000313" key="1">
    <source>
        <dbReference type="EMBL" id="ADZ92542.1"/>
    </source>
</evidence>
<organism evidence="1 2">
    <name type="scientific">Marinomonas mediterranea (strain ATCC 700492 / JCM 21426 / NBRC 103028 / MMB-1)</name>
    <dbReference type="NCBI Taxonomy" id="717774"/>
    <lineage>
        <taxon>Bacteria</taxon>
        <taxon>Pseudomonadati</taxon>
        <taxon>Pseudomonadota</taxon>
        <taxon>Gammaproteobacteria</taxon>
        <taxon>Oceanospirillales</taxon>
        <taxon>Oceanospirillaceae</taxon>
        <taxon>Marinomonas</taxon>
    </lineage>
</organism>